<dbReference type="Gene3D" id="3.40.50.2300">
    <property type="match status" value="3"/>
</dbReference>
<dbReference type="InterPro" id="IPR028082">
    <property type="entry name" value="Peripla_BP_I"/>
</dbReference>
<dbReference type="InterPro" id="IPR007443">
    <property type="entry name" value="LpoA"/>
</dbReference>
<dbReference type="Gene3D" id="1.25.40.650">
    <property type="match status" value="1"/>
</dbReference>
<dbReference type="GO" id="GO:0008360">
    <property type="term" value="P:regulation of cell shape"/>
    <property type="evidence" value="ECO:0007669"/>
    <property type="project" value="UniProtKB-KW"/>
</dbReference>
<keyword evidence="1" id="KW-0732">Signal</keyword>
<name>A0A450ULR2_9GAMM</name>
<dbReference type="PANTHER" id="PTHR38038:SF1">
    <property type="entry name" value="PENICILLIN-BINDING PROTEIN ACTIVATOR LPOA"/>
    <property type="match status" value="1"/>
</dbReference>
<gene>
    <name evidence="9" type="ORF">BECKLFY1418A_GA0070994_10324</name>
</gene>
<evidence type="ECO:0000256" key="7">
    <source>
        <dbReference type="ARBA" id="ARBA00023288"/>
    </source>
</evidence>
<keyword evidence="3" id="KW-0573">Peptidoglycan synthesis</keyword>
<evidence type="ECO:0000256" key="8">
    <source>
        <dbReference type="SAM" id="MobiDB-lite"/>
    </source>
</evidence>
<dbReference type="GO" id="GO:0030234">
    <property type="term" value="F:enzyme regulator activity"/>
    <property type="evidence" value="ECO:0007669"/>
    <property type="project" value="TreeGrafter"/>
</dbReference>
<dbReference type="GO" id="GO:0009252">
    <property type="term" value="P:peptidoglycan biosynthetic process"/>
    <property type="evidence" value="ECO:0007669"/>
    <property type="project" value="UniProtKB-KW"/>
</dbReference>
<dbReference type="Gene3D" id="1.25.40.10">
    <property type="entry name" value="Tetratricopeptide repeat domain"/>
    <property type="match status" value="1"/>
</dbReference>
<accession>A0A450ULR2</accession>
<evidence type="ECO:0000256" key="4">
    <source>
        <dbReference type="ARBA" id="ARBA00023136"/>
    </source>
</evidence>
<dbReference type="EMBL" id="CAADFH010000032">
    <property type="protein sequence ID" value="VFJ93467.1"/>
    <property type="molecule type" value="Genomic_DNA"/>
</dbReference>
<keyword evidence="7" id="KW-0449">Lipoprotein</keyword>
<dbReference type="PANTHER" id="PTHR38038">
    <property type="entry name" value="PENICILLIN-BINDING PROTEIN ACTIVATOR LPOA"/>
    <property type="match status" value="1"/>
</dbReference>
<reference evidence="9" key="1">
    <citation type="submission" date="2019-02" db="EMBL/GenBank/DDBJ databases">
        <authorList>
            <person name="Gruber-Vodicka R. H."/>
            <person name="Seah K. B. B."/>
        </authorList>
    </citation>
    <scope>NUCLEOTIDE SEQUENCE</scope>
    <source>
        <strain evidence="9">BECK_M6</strain>
    </source>
</reference>
<proteinExistence type="predicted"/>
<evidence type="ECO:0008006" key="10">
    <source>
        <dbReference type="Google" id="ProtNLM"/>
    </source>
</evidence>
<dbReference type="Pfam" id="PF04348">
    <property type="entry name" value="LppC"/>
    <property type="match status" value="2"/>
</dbReference>
<keyword evidence="5" id="KW-0564">Palmitate</keyword>
<evidence type="ECO:0000256" key="5">
    <source>
        <dbReference type="ARBA" id="ARBA00023139"/>
    </source>
</evidence>
<organism evidence="9">
    <name type="scientific">Candidatus Kentrum sp. LFY</name>
    <dbReference type="NCBI Taxonomy" id="2126342"/>
    <lineage>
        <taxon>Bacteria</taxon>
        <taxon>Pseudomonadati</taxon>
        <taxon>Pseudomonadota</taxon>
        <taxon>Gammaproteobacteria</taxon>
        <taxon>Candidatus Kentrum</taxon>
    </lineage>
</organism>
<dbReference type="InterPro" id="IPR011990">
    <property type="entry name" value="TPR-like_helical_dom_sf"/>
</dbReference>
<evidence type="ECO:0000256" key="2">
    <source>
        <dbReference type="ARBA" id="ARBA00022960"/>
    </source>
</evidence>
<keyword evidence="2" id="KW-0133">Cell shape</keyword>
<dbReference type="SUPFAM" id="SSF53822">
    <property type="entry name" value="Periplasmic binding protein-like I"/>
    <property type="match status" value="1"/>
</dbReference>
<feature type="region of interest" description="Disordered" evidence="8">
    <location>
        <begin position="529"/>
        <end position="548"/>
    </location>
</feature>
<evidence type="ECO:0000313" key="9">
    <source>
        <dbReference type="EMBL" id="VFJ93467.1"/>
    </source>
</evidence>
<dbReference type="AlphaFoldDB" id="A0A450ULR2"/>
<keyword evidence="4" id="KW-0472">Membrane</keyword>
<dbReference type="CDD" id="cd06339">
    <property type="entry name" value="PBP1_YraM_LppC_lipoprotein-like"/>
    <property type="match status" value="1"/>
</dbReference>
<feature type="compositionally biased region" description="Basic and acidic residues" evidence="8">
    <location>
        <begin position="539"/>
        <end position="548"/>
    </location>
</feature>
<dbReference type="GO" id="GO:0031241">
    <property type="term" value="C:periplasmic side of cell outer membrane"/>
    <property type="evidence" value="ECO:0007669"/>
    <property type="project" value="TreeGrafter"/>
</dbReference>
<sequence>MTKRKAPTIHRRKQSKQRWASCSYKLLPLIAILALITGCKTIPIFTTPESSKNEQAARDLLAEGRLREAARQYSHLASQASPPLSYDYRLTAVKIYLDAQKTATAKATLAKISPIPLTSQQQARRHLLAARIALAEQHPPNALALLGKIHSRHCRHKEPDTPLPIPKSCDADLPKSFWIKFLRARASAYSGLGGNHILQAAHDHIALDTLLTKATDIEANHRSTWQLLISLPTPPPFQADTQSSSTLPTFQTKTLQGWLTLAGIVKRHILNKASPHHEVLSRSLLSWQKRYPEHPAKQFLLKDLLAITKDRSPPHIALLLPLDGVFAGAGNAVRDGFLSAWFKDARNAQRPKITIRNTTGANIQLLYDQVIDAGARFVVGPLDKPSVTLLEELPQFPAPILTLNHGKETPVQNHQNATGTLILTKTFANKIFAEKTTIPKTATAESPLYQFTLSPEFEARQAAQRAWHDGHTRAATLTPRTPWGQRMKQTFEITWEQLGGAIIENRSFPSELKEISTTVQRLLKTDNAMRNRKSITKPSDARDDEHRDPTDYDAIDCILMAAFPREARQLQPQIKFHHIGDQPIPVYATYHVFSGTVNPMLDEDLNGIIFADMPWVLQNTENRATLRSLVTSTWPESSAKYSRFYAFGIDAYRIIPHLKRLRTRNFPNFMGETGELSVDNQRHVKRQSLWAIIRKGRPEPYKDNVRYDWRLKYTK</sequence>
<protein>
    <recommendedName>
        <fullName evidence="10">LppC lipoprotein</fullName>
    </recommendedName>
</protein>
<evidence type="ECO:0000256" key="6">
    <source>
        <dbReference type="ARBA" id="ARBA00023237"/>
    </source>
</evidence>
<keyword evidence="6" id="KW-0998">Cell outer membrane</keyword>
<evidence type="ECO:0000256" key="3">
    <source>
        <dbReference type="ARBA" id="ARBA00022984"/>
    </source>
</evidence>
<evidence type="ECO:0000256" key="1">
    <source>
        <dbReference type="ARBA" id="ARBA00022729"/>
    </source>
</evidence>